<dbReference type="EMBL" id="LT594501">
    <property type="protein sequence ID" value="SBT72393.1"/>
    <property type="molecule type" value="Genomic_DNA"/>
</dbReference>
<dbReference type="InterPro" id="IPR004088">
    <property type="entry name" value="KH_dom_type_1"/>
</dbReference>
<proteinExistence type="predicted"/>
<dbReference type="InterPro" id="IPR004087">
    <property type="entry name" value="KH_dom"/>
</dbReference>
<keyword evidence="3" id="KW-0812">Transmembrane</keyword>
<dbReference type="CDD" id="cd00105">
    <property type="entry name" value="KH-I"/>
    <property type="match status" value="1"/>
</dbReference>
<feature type="transmembrane region" description="Helical" evidence="3">
    <location>
        <begin position="12"/>
        <end position="32"/>
    </location>
</feature>
<dbReference type="PANTHER" id="PTHR10288">
    <property type="entry name" value="KH DOMAIN CONTAINING RNA BINDING PROTEIN"/>
    <property type="match status" value="1"/>
</dbReference>
<keyword evidence="2" id="KW-0694">RNA-binding</keyword>
<gene>
    <name evidence="5" type="primary">PmlGA01_130036600</name>
    <name evidence="5" type="ORF">PMLGA01_130036600</name>
</gene>
<dbReference type="PROSITE" id="PS50084">
    <property type="entry name" value="KH_TYPE_1"/>
    <property type="match status" value="2"/>
</dbReference>
<organism evidence="5 6">
    <name type="scientific">Plasmodium malariae</name>
    <dbReference type="NCBI Taxonomy" id="5858"/>
    <lineage>
        <taxon>Eukaryota</taxon>
        <taxon>Sar</taxon>
        <taxon>Alveolata</taxon>
        <taxon>Apicomplexa</taxon>
        <taxon>Aconoidasida</taxon>
        <taxon>Haemosporida</taxon>
        <taxon>Plasmodiidae</taxon>
        <taxon>Plasmodium</taxon>
        <taxon>Plasmodium (Plasmodium)</taxon>
    </lineage>
</organism>
<dbReference type="SMART" id="SM00322">
    <property type="entry name" value="KH"/>
    <property type="match status" value="2"/>
</dbReference>
<dbReference type="InterPro" id="IPR047274">
    <property type="entry name" value="KH-I_NOVA_rpt3"/>
</dbReference>
<dbReference type="Pfam" id="PF00013">
    <property type="entry name" value="KH_1"/>
    <property type="match status" value="2"/>
</dbReference>
<dbReference type="CDD" id="cd09031">
    <property type="entry name" value="KH-I_NOVA_rpt3"/>
    <property type="match status" value="1"/>
</dbReference>
<reference evidence="5 6" key="1">
    <citation type="submission" date="2016-06" db="EMBL/GenBank/DDBJ databases">
        <authorList>
            <consortium name="Pathogen Informatics"/>
        </authorList>
    </citation>
    <scope>NUCLEOTIDE SEQUENCE [LARGE SCALE GENOMIC DNA]</scope>
    <source>
        <strain evidence="5">PmlGA01</strain>
    </source>
</reference>
<dbReference type="VEuPathDB" id="PlasmoDB:PmUG01_13043100"/>
<feature type="transmembrane region" description="Helical" evidence="3">
    <location>
        <begin position="39"/>
        <end position="71"/>
    </location>
</feature>
<dbReference type="Gene3D" id="3.30.310.210">
    <property type="match status" value="1"/>
</dbReference>
<evidence type="ECO:0000259" key="4">
    <source>
        <dbReference type="SMART" id="SM00322"/>
    </source>
</evidence>
<dbReference type="InterPro" id="IPR036612">
    <property type="entry name" value="KH_dom_type_1_sf"/>
</dbReference>
<evidence type="ECO:0000256" key="2">
    <source>
        <dbReference type="PROSITE-ProRule" id="PRU00117"/>
    </source>
</evidence>
<dbReference type="Gene3D" id="3.30.1370.10">
    <property type="entry name" value="K Homology domain, type 1"/>
    <property type="match status" value="1"/>
</dbReference>
<feature type="domain" description="K Homology" evidence="4">
    <location>
        <begin position="259"/>
        <end position="332"/>
    </location>
</feature>
<dbReference type="SUPFAM" id="SSF54791">
    <property type="entry name" value="Eukaryotic type KH-domain (KH-domain type I)"/>
    <property type="match status" value="2"/>
</dbReference>
<keyword evidence="3" id="KW-0472">Membrane</keyword>
<feature type="domain" description="K Homology" evidence="4">
    <location>
        <begin position="119"/>
        <end position="189"/>
    </location>
</feature>
<dbReference type="GO" id="GO:0003723">
    <property type="term" value="F:RNA binding"/>
    <property type="evidence" value="ECO:0007669"/>
    <property type="project" value="UniProtKB-UniRule"/>
</dbReference>
<protein>
    <submittedName>
        <fullName evidence="5">RNA-binding protein Nova-1, putative</fullName>
    </submittedName>
</protein>
<keyword evidence="1" id="KW-0677">Repeat</keyword>
<keyword evidence="3" id="KW-1133">Transmembrane helix</keyword>
<evidence type="ECO:0000256" key="3">
    <source>
        <dbReference type="SAM" id="Phobius"/>
    </source>
</evidence>
<evidence type="ECO:0000256" key="1">
    <source>
        <dbReference type="ARBA" id="ARBA00022737"/>
    </source>
</evidence>
<evidence type="ECO:0000313" key="5">
    <source>
        <dbReference type="EMBL" id="SBT72393.1"/>
    </source>
</evidence>
<accession>A0A1C3KFH2</accession>
<dbReference type="AlphaFoldDB" id="A0A1C3KFH2"/>
<dbReference type="Proteomes" id="UP000219799">
    <property type="component" value="Chromosome 13"/>
</dbReference>
<evidence type="ECO:0000313" key="6">
    <source>
        <dbReference type="Proteomes" id="UP000219799"/>
    </source>
</evidence>
<name>A0A1C3KFH2_PLAMA</name>
<sequence>MPLQLCSIRIKLFFFFFHFIFAYFILFFYCEFLANKITLCFLCIFLFLFLFLLYSYFFFFFFFLFLSFSYFPNTQERVLVLCGKQEQINNALLIILDKIRQITTQNYQEKQNMNNNTAPKYTCRIVVPKSAVSAIIGKGGQQIKQLQDSTGSKIQISSREDGLNERIISIIGPFESVSDTAIKVANSIQNDPNLKDLLNVIYNKDANYNSRNLTHNFVNQVPLNGYVMPQQYGVFQHEQYMDVNMMNSLMRHSRDLFNLPCEISIQIPDEFIGSVIGKNGSRLTNIMNSTGAQIRISRKGELLPGTADRKVRIMGTVAAVHAAHVLLLQRLESVYMQLRTMQVKCDA</sequence>